<dbReference type="EMBL" id="JBHTIR010004290">
    <property type="protein sequence ID" value="MFD0856886.1"/>
    <property type="molecule type" value="Genomic_DNA"/>
</dbReference>
<protein>
    <recommendedName>
        <fullName evidence="4">DUF222 domain-containing protein</fullName>
    </recommendedName>
</protein>
<sequence length="143" mass="15133">MEARVVQLPMFMGEAGENAPRPSGPELAASLPDGFDGLSEDELLAVAADARRLTSWAQARELAAVAELHRRRIQAEEDGDPDYRILDAHESVCQEVSVALAITPNGAGELVALADSWTAPCPAPVRRSRPGTSTEARSACSPA</sequence>
<keyword evidence="3" id="KW-1185">Reference proteome</keyword>
<evidence type="ECO:0000313" key="3">
    <source>
        <dbReference type="Proteomes" id="UP001597083"/>
    </source>
</evidence>
<feature type="region of interest" description="Disordered" evidence="1">
    <location>
        <begin position="13"/>
        <end position="33"/>
    </location>
</feature>
<gene>
    <name evidence="2" type="ORF">ACFQ07_31930</name>
</gene>
<proteinExistence type="predicted"/>
<reference evidence="3" key="1">
    <citation type="journal article" date="2019" name="Int. J. Syst. Evol. Microbiol.">
        <title>The Global Catalogue of Microorganisms (GCM) 10K type strain sequencing project: providing services to taxonomists for standard genome sequencing and annotation.</title>
        <authorList>
            <consortium name="The Broad Institute Genomics Platform"/>
            <consortium name="The Broad Institute Genome Sequencing Center for Infectious Disease"/>
            <person name="Wu L."/>
            <person name="Ma J."/>
        </authorList>
    </citation>
    <scope>NUCLEOTIDE SEQUENCE [LARGE SCALE GENOMIC DNA]</scope>
    <source>
        <strain evidence="3">JCM 31696</strain>
    </source>
</reference>
<evidence type="ECO:0008006" key="4">
    <source>
        <dbReference type="Google" id="ProtNLM"/>
    </source>
</evidence>
<organism evidence="2 3">
    <name type="scientific">Actinomadura adrarensis</name>
    <dbReference type="NCBI Taxonomy" id="1819600"/>
    <lineage>
        <taxon>Bacteria</taxon>
        <taxon>Bacillati</taxon>
        <taxon>Actinomycetota</taxon>
        <taxon>Actinomycetes</taxon>
        <taxon>Streptosporangiales</taxon>
        <taxon>Thermomonosporaceae</taxon>
        <taxon>Actinomadura</taxon>
    </lineage>
</organism>
<evidence type="ECO:0000256" key="1">
    <source>
        <dbReference type="SAM" id="MobiDB-lite"/>
    </source>
</evidence>
<accession>A0ABW3CR60</accession>
<comment type="caution">
    <text evidence="2">The sequence shown here is derived from an EMBL/GenBank/DDBJ whole genome shotgun (WGS) entry which is preliminary data.</text>
</comment>
<evidence type="ECO:0000313" key="2">
    <source>
        <dbReference type="EMBL" id="MFD0856886.1"/>
    </source>
</evidence>
<dbReference type="Proteomes" id="UP001597083">
    <property type="component" value="Unassembled WGS sequence"/>
</dbReference>
<feature type="region of interest" description="Disordered" evidence="1">
    <location>
        <begin position="121"/>
        <end position="143"/>
    </location>
</feature>
<name>A0ABW3CR60_9ACTN</name>